<comment type="caution">
    <text evidence="3">The sequence shown here is derived from an EMBL/GenBank/DDBJ whole genome shotgun (WGS) entry which is preliminary data.</text>
</comment>
<dbReference type="CDD" id="cd06257">
    <property type="entry name" value="DnaJ"/>
    <property type="match status" value="1"/>
</dbReference>
<dbReference type="PANTHER" id="PTHR43948:SF10">
    <property type="entry name" value="MRJ, ISOFORM E"/>
    <property type="match status" value="1"/>
</dbReference>
<dbReference type="PRINTS" id="PR00625">
    <property type="entry name" value="JDOMAIN"/>
</dbReference>
<dbReference type="Pfam" id="PF00226">
    <property type="entry name" value="DnaJ"/>
    <property type="match status" value="1"/>
</dbReference>
<evidence type="ECO:0000256" key="1">
    <source>
        <dbReference type="SAM" id="SignalP"/>
    </source>
</evidence>
<organism evidence="3 4">
    <name type="scientific">Xylaria flabelliformis</name>
    <dbReference type="NCBI Taxonomy" id="2512241"/>
    <lineage>
        <taxon>Eukaryota</taxon>
        <taxon>Fungi</taxon>
        <taxon>Dikarya</taxon>
        <taxon>Ascomycota</taxon>
        <taxon>Pezizomycotina</taxon>
        <taxon>Sordariomycetes</taxon>
        <taxon>Xylariomycetidae</taxon>
        <taxon>Xylariales</taxon>
        <taxon>Xylariaceae</taxon>
        <taxon>Xylaria</taxon>
    </lineage>
</organism>
<dbReference type="SMART" id="SM00271">
    <property type="entry name" value="DnaJ"/>
    <property type="match status" value="1"/>
</dbReference>
<reference evidence="4" key="1">
    <citation type="submission" date="2019-06" db="EMBL/GenBank/DDBJ databases">
        <title>Draft genome sequence of the griseofulvin-producing fungus Xylaria cubensis strain G536.</title>
        <authorList>
            <person name="Mead M.E."/>
            <person name="Raja H.A."/>
            <person name="Steenwyk J.L."/>
            <person name="Knowles S.L."/>
            <person name="Oberlies N.H."/>
            <person name="Rokas A."/>
        </authorList>
    </citation>
    <scope>NUCLEOTIDE SEQUENCE [LARGE SCALE GENOMIC DNA]</scope>
    <source>
        <strain evidence="4">G536</strain>
    </source>
</reference>
<dbReference type="PANTHER" id="PTHR43948">
    <property type="entry name" value="DNAJ HOMOLOG SUBFAMILY B"/>
    <property type="match status" value="1"/>
</dbReference>
<feature type="signal peptide" evidence="1">
    <location>
        <begin position="1"/>
        <end position="30"/>
    </location>
</feature>
<dbReference type="InterPro" id="IPR001623">
    <property type="entry name" value="DnaJ_domain"/>
</dbReference>
<dbReference type="Proteomes" id="UP000319160">
    <property type="component" value="Unassembled WGS sequence"/>
</dbReference>
<keyword evidence="4" id="KW-1185">Reference proteome</keyword>
<evidence type="ECO:0000259" key="2">
    <source>
        <dbReference type="PROSITE" id="PS50076"/>
    </source>
</evidence>
<keyword evidence="1" id="KW-0732">Signal</keyword>
<dbReference type="STRING" id="2512241.A0A553IF65"/>
<gene>
    <name evidence="3" type="ORF">FHL15_000185</name>
</gene>
<evidence type="ECO:0000313" key="4">
    <source>
        <dbReference type="Proteomes" id="UP000319160"/>
    </source>
</evidence>
<dbReference type="AlphaFoldDB" id="A0A553IF65"/>
<evidence type="ECO:0000313" key="3">
    <source>
        <dbReference type="EMBL" id="TRX98843.1"/>
    </source>
</evidence>
<proteinExistence type="predicted"/>
<feature type="chain" id="PRO_5021785116" description="J domain-containing protein" evidence="1">
    <location>
        <begin position="31"/>
        <end position="230"/>
    </location>
</feature>
<dbReference type="InterPro" id="IPR036869">
    <property type="entry name" value="J_dom_sf"/>
</dbReference>
<dbReference type="SUPFAM" id="SSF46565">
    <property type="entry name" value="Chaperone J-domain"/>
    <property type="match status" value="1"/>
</dbReference>
<protein>
    <recommendedName>
        <fullName evidence="2">J domain-containing protein</fullName>
    </recommendedName>
</protein>
<accession>A0A553IF65</accession>
<dbReference type="OrthoDB" id="10250354at2759"/>
<dbReference type="Gene3D" id="1.10.287.110">
    <property type="entry name" value="DnaJ domain"/>
    <property type="match status" value="1"/>
</dbReference>
<feature type="domain" description="J" evidence="2">
    <location>
        <begin position="56"/>
        <end position="125"/>
    </location>
</feature>
<sequence length="230" mass="26455">MFQYIIKRHGFVAFIIVLTLVLVTIGTVQSGAFTNSSNPPVRPRDSLSIVPTPYLSYYDILNVSMNATDSQLKRAYRKQVAKWHADKVQRLGMDKQMEARANFDRATQAYEFLTSHQRCQYDRVAMGATTFQNFQCRKRLKQRKEKERQAREEEIAIAKAAKAEAARTKRANKKTGKTKIGLQVKRGAGRELVVYAVGSLIHFVFEKHENFFNGVFEFFCHWALLRLLLG</sequence>
<name>A0A553IF65_9PEZI</name>
<dbReference type="EMBL" id="VFLP01000001">
    <property type="protein sequence ID" value="TRX98843.1"/>
    <property type="molecule type" value="Genomic_DNA"/>
</dbReference>
<dbReference type="PROSITE" id="PS50076">
    <property type="entry name" value="DNAJ_2"/>
    <property type="match status" value="1"/>
</dbReference>